<evidence type="ECO:0000256" key="4">
    <source>
        <dbReference type="ARBA" id="ARBA00022741"/>
    </source>
</evidence>
<dbReference type="InterPro" id="IPR041118">
    <property type="entry name" value="Rx_N"/>
</dbReference>
<dbReference type="InterPro" id="IPR038005">
    <property type="entry name" value="RX-like_CC"/>
</dbReference>
<dbReference type="PRINTS" id="PR00364">
    <property type="entry name" value="DISEASERSIST"/>
</dbReference>
<dbReference type="InterPro" id="IPR002182">
    <property type="entry name" value="NB-ARC"/>
</dbReference>
<keyword evidence="9" id="KW-1185">Reference proteome</keyword>
<dbReference type="Pfam" id="PF18052">
    <property type="entry name" value="Rx_N"/>
    <property type="match status" value="1"/>
</dbReference>
<evidence type="ECO:0000313" key="8">
    <source>
        <dbReference type="EMBL" id="KAG2550642.1"/>
    </source>
</evidence>
<accession>A0A8T0NRK7</accession>
<dbReference type="Gene3D" id="3.80.10.10">
    <property type="entry name" value="Ribonuclease Inhibitor"/>
    <property type="match status" value="1"/>
</dbReference>
<dbReference type="Gene3D" id="1.20.5.4130">
    <property type="match status" value="1"/>
</dbReference>
<dbReference type="GO" id="GO:0043531">
    <property type="term" value="F:ADP binding"/>
    <property type="evidence" value="ECO:0007669"/>
    <property type="project" value="InterPro"/>
</dbReference>
<sequence>MQLTQCMKIAALCRIKEPTYRPSISDITSMLMRTETNVDAAQINDEMLGIEPLTLMLPSELQKETYEVKLTNETNDYYAFIIETHCQQYHARPDQGIVSPQSNCSIQITIQEQSTTNDDFVVKSTIVDKDLRAEQITQYMSKKDPNEVDEVPLVVVICNPETAEALSKDHHRNFHPPQSFSSYHPTNMRYLSRPSDRAMDLATGAMGSLLHKLGELLKGCNLEDSVKKDIESFSEELTNMQVVLRKLPDLHLNDQDYYLIKRWANNVREMSYDIEDFVDGFLVHSEPTSDAGGFRVLTHRVFKAHPQISDKIKDIKKQVQDEIQKRQEYNVDNVVANAPAEITDTIVPCMSWVPSFKHQKDLVGIEEQINELIKRFSDDGDGDGDGDGNVQLKIFSIYGSGGLGKTTLGREVYDRLKGGQFHLKAFISVGQSRDKKDLIGDIIKEFIGDNFNAKNSNEEQLIAKLQRLLENKRYIIVIDDIWDSNIIESVFLGNNCASRVVITTRIYSVAIACCKNKENVYEMRRLNEQDSKALFVRRIYGTEEACNDVPEEILTGILKKCGGLPLAIVSIASLLRAKDPRQRSTWDYVRKSLVAMFEGDNPTLKEMEQILDLSYRHLPHHLRTCLLSVCKYREDHEIEKDELLRQWIAEGFVITTTHGLDAEDVAEDYLEELINMSMIQPEKIDYNNEVLSCRVHDIVLDLIRSKAAQENFCLVIDGSKDVRQTPEKVRRVSVHFHSEMDGRTLAVAATSGSLAHVRSVTLFSRGRYDINSFLALKYVRVLHLEDRTSKLNLSSISELFLLRYLKIVCYFFSTDLELPSRFEELQELETIDVRSVTASSVPQGIVSLPRLLHLSVGNFSGLPEGISRLKFLRTLGCFNLAATSVDNIKCLGELTNLRDLTICWWRGYQGDPMDTAMQMEALRSSIVCLSESLRSLIIGPGCNIQLPVHDWSSARSLPVRNLRKLDLTSCDFDRCPGWISELHDLYSLRIRVKEVADGVSIVAELRSLAYLYLKCHGEKEEEAVISGFQALKHLDLNCEKLSLTFQAGAMPRLEKIEIVTGYVLPRGIEHLPTCTLRQICLKVVDVDTDEQRYNPLIGPMFDIQTVFRRHHPRAQITNERISRRGWRYPPLMNGGGTTHLNNASLIGNILGADNTYPAPCGPPVHTQRVSTPRRARLSCLQNKLSSLPTQQIASITAARGFQGANKVTDEVQEEPCGYND</sequence>
<feature type="domain" description="MSP" evidence="7">
    <location>
        <begin position="47"/>
        <end position="158"/>
    </location>
</feature>
<name>A0A8T0NRK7_PANVG</name>
<evidence type="ECO:0000256" key="5">
    <source>
        <dbReference type="ARBA" id="ARBA00022821"/>
    </source>
</evidence>
<dbReference type="PANTHER" id="PTHR23155">
    <property type="entry name" value="DISEASE RESISTANCE PROTEIN RP"/>
    <property type="match status" value="1"/>
</dbReference>
<dbReference type="InterPro" id="IPR013783">
    <property type="entry name" value="Ig-like_fold"/>
</dbReference>
<evidence type="ECO:0000256" key="1">
    <source>
        <dbReference type="ARBA" id="ARBA00008894"/>
    </source>
</evidence>
<dbReference type="InterPro" id="IPR032675">
    <property type="entry name" value="LRR_dom_sf"/>
</dbReference>
<dbReference type="InterPro" id="IPR044974">
    <property type="entry name" value="Disease_R_plants"/>
</dbReference>
<dbReference type="Pfam" id="PF00931">
    <property type="entry name" value="NB-ARC"/>
    <property type="match status" value="1"/>
</dbReference>
<dbReference type="GO" id="GO:0009626">
    <property type="term" value="P:plant-type hypersensitive response"/>
    <property type="evidence" value="ECO:0007669"/>
    <property type="project" value="UniProtKB-ARBA"/>
</dbReference>
<gene>
    <name evidence="8" type="ORF">PVAP13_9KG298300</name>
</gene>
<dbReference type="EMBL" id="CM029053">
    <property type="protein sequence ID" value="KAG2550642.1"/>
    <property type="molecule type" value="Genomic_DNA"/>
</dbReference>
<dbReference type="InterPro" id="IPR008962">
    <property type="entry name" value="PapD-like_sf"/>
</dbReference>
<protein>
    <recommendedName>
        <fullName evidence="7">MSP domain-containing protein</fullName>
    </recommendedName>
</protein>
<dbReference type="PROSITE" id="PS50202">
    <property type="entry name" value="MSP"/>
    <property type="match status" value="1"/>
</dbReference>
<dbReference type="AlphaFoldDB" id="A0A8T0NRK7"/>
<keyword evidence="3" id="KW-0677">Repeat</keyword>
<dbReference type="GO" id="GO:0002758">
    <property type="term" value="P:innate immune response-activating signaling pathway"/>
    <property type="evidence" value="ECO:0007669"/>
    <property type="project" value="UniProtKB-ARBA"/>
</dbReference>
<dbReference type="FunFam" id="1.10.10.10:FF:000322">
    <property type="entry name" value="Probable disease resistance protein At1g63360"/>
    <property type="match status" value="1"/>
</dbReference>
<dbReference type="Proteomes" id="UP000823388">
    <property type="component" value="Chromosome 9K"/>
</dbReference>
<comment type="similarity">
    <text evidence="1">Belongs to the disease resistance NB-LRR family.</text>
</comment>
<dbReference type="InterPro" id="IPR000535">
    <property type="entry name" value="MSP_dom"/>
</dbReference>
<dbReference type="Pfam" id="PF23598">
    <property type="entry name" value="LRR_14"/>
    <property type="match status" value="1"/>
</dbReference>
<dbReference type="Pfam" id="PF00635">
    <property type="entry name" value="Motile_Sperm"/>
    <property type="match status" value="1"/>
</dbReference>
<evidence type="ECO:0000256" key="2">
    <source>
        <dbReference type="ARBA" id="ARBA00022614"/>
    </source>
</evidence>
<dbReference type="PANTHER" id="PTHR23155:SF906">
    <property type="entry name" value="OS08G0205100 PROTEIN"/>
    <property type="match status" value="1"/>
</dbReference>
<dbReference type="InterPro" id="IPR027417">
    <property type="entry name" value="P-loop_NTPase"/>
</dbReference>
<dbReference type="InterPro" id="IPR036388">
    <property type="entry name" value="WH-like_DNA-bd_sf"/>
</dbReference>
<dbReference type="InterPro" id="IPR055414">
    <property type="entry name" value="LRR_R13L4/SHOC2-like"/>
</dbReference>
<dbReference type="CDD" id="cd14798">
    <property type="entry name" value="RX-CC_like"/>
    <property type="match status" value="1"/>
</dbReference>
<evidence type="ECO:0000313" key="9">
    <source>
        <dbReference type="Proteomes" id="UP000823388"/>
    </source>
</evidence>
<dbReference type="Pfam" id="PF23559">
    <property type="entry name" value="WHD_DRP"/>
    <property type="match status" value="1"/>
</dbReference>
<keyword evidence="4" id="KW-0547">Nucleotide-binding</keyword>
<comment type="caution">
    <text evidence="8">The sequence shown here is derived from an EMBL/GenBank/DDBJ whole genome shotgun (WGS) entry which is preliminary data.</text>
</comment>
<proteinExistence type="inferred from homology"/>
<organism evidence="8 9">
    <name type="scientific">Panicum virgatum</name>
    <name type="common">Blackwell switchgrass</name>
    <dbReference type="NCBI Taxonomy" id="38727"/>
    <lineage>
        <taxon>Eukaryota</taxon>
        <taxon>Viridiplantae</taxon>
        <taxon>Streptophyta</taxon>
        <taxon>Embryophyta</taxon>
        <taxon>Tracheophyta</taxon>
        <taxon>Spermatophyta</taxon>
        <taxon>Magnoliopsida</taxon>
        <taxon>Liliopsida</taxon>
        <taxon>Poales</taxon>
        <taxon>Poaceae</taxon>
        <taxon>PACMAD clade</taxon>
        <taxon>Panicoideae</taxon>
        <taxon>Panicodae</taxon>
        <taxon>Paniceae</taxon>
        <taxon>Panicinae</taxon>
        <taxon>Panicum</taxon>
        <taxon>Panicum sect. Hiantes</taxon>
    </lineage>
</organism>
<dbReference type="Gene3D" id="1.10.10.10">
    <property type="entry name" value="Winged helix-like DNA-binding domain superfamily/Winged helix DNA-binding domain"/>
    <property type="match status" value="1"/>
</dbReference>
<reference evidence="8" key="1">
    <citation type="submission" date="2020-05" db="EMBL/GenBank/DDBJ databases">
        <title>WGS assembly of Panicum virgatum.</title>
        <authorList>
            <person name="Lovell J.T."/>
            <person name="Jenkins J."/>
            <person name="Shu S."/>
            <person name="Juenger T.E."/>
            <person name="Schmutz J."/>
        </authorList>
    </citation>
    <scope>NUCLEOTIDE SEQUENCE</scope>
    <source>
        <strain evidence="8">AP13</strain>
    </source>
</reference>
<dbReference type="SUPFAM" id="SSF52058">
    <property type="entry name" value="L domain-like"/>
    <property type="match status" value="1"/>
</dbReference>
<keyword evidence="5" id="KW-0611">Plant defense</keyword>
<dbReference type="SUPFAM" id="SSF52540">
    <property type="entry name" value="P-loop containing nucleoside triphosphate hydrolases"/>
    <property type="match status" value="1"/>
</dbReference>
<keyword evidence="6" id="KW-0175">Coiled coil</keyword>
<dbReference type="Gene3D" id="3.40.50.300">
    <property type="entry name" value="P-loop containing nucleotide triphosphate hydrolases"/>
    <property type="match status" value="1"/>
</dbReference>
<dbReference type="InterPro" id="IPR058922">
    <property type="entry name" value="WHD_DRP"/>
</dbReference>
<evidence type="ECO:0000259" key="7">
    <source>
        <dbReference type="PROSITE" id="PS50202"/>
    </source>
</evidence>
<keyword evidence="2" id="KW-0433">Leucine-rich repeat</keyword>
<evidence type="ECO:0000256" key="3">
    <source>
        <dbReference type="ARBA" id="ARBA00022737"/>
    </source>
</evidence>
<dbReference type="Gene3D" id="2.60.40.10">
    <property type="entry name" value="Immunoglobulins"/>
    <property type="match status" value="1"/>
</dbReference>
<dbReference type="GO" id="GO:0042742">
    <property type="term" value="P:defense response to bacterium"/>
    <property type="evidence" value="ECO:0007669"/>
    <property type="project" value="UniProtKB-ARBA"/>
</dbReference>
<evidence type="ECO:0000256" key="6">
    <source>
        <dbReference type="ARBA" id="ARBA00023054"/>
    </source>
</evidence>
<dbReference type="SUPFAM" id="SSF49354">
    <property type="entry name" value="PapD-like"/>
    <property type="match status" value="1"/>
</dbReference>